<dbReference type="EMBL" id="CAJVQC010087784">
    <property type="protein sequence ID" value="CAG8823628.1"/>
    <property type="molecule type" value="Genomic_DNA"/>
</dbReference>
<evidence type="ECO:0000313" key="1">
    <source>
        <dbReference type="EMBL" id="CAG8823628.1"/>
    </source>
</evidence>
<name>A0ACA9S2Z0_9GLOM</name>
<organism evidence="1 2">
    <name type="scientific">Racocetra persica</name>
    <dbReference type="NCBI Taxonomy" id="160502"/>
    <lineage>
        <taxon>Eukaryota</taxon>
        <taxon>Fungi</taxon>
        <taxon>Fungi incertae sedis</taxon>
        <taxon>Mucoromycota</taxon>
        <taxon>Glomeromycotina</taxon>
        <taxon>Glomeromycetes</taxon>
        <taxon>Diversisporales</taxon>
        <taxon>Gigasporaceae</taxon>
        <taxon>Racocetra</taxon>
    </lineage>
</organism>
<proteinExistence type="predicted"/>
<sequence length="61" mass="7193">NKFAYMIKTYLFNVYERKKEFTQIQITDSESNESNNKSNNESSKENVPAFKLRNLLKVATK</sequence>
<comment type="caution">
    <text evidence="1">The sequence shown here is derived from an EMBL/GenBank/DDBJ whole genome shotgun (WGS) entry which is preliminary data.</text>
</comment>
<evidence type="ECO:0000313" key="2">
    <source>
        <dbReference type="Proteomes" id="UP000789920"/>
    </source>
</evidence>
<reference evidence="1" key="1">
    <citation type="submission" date="2021-06" db="EMBL/GenBank/DDBJ databases">
        <authorList>
            <person name="Kallberg Y."/>
            <person name="Tangrot J."/>
            <person name="Rosling A."/>
        </authorList>
    </citation>
    <scope>NUCLEOTIDE SEQUENCE</scope>
    <source>
        <strain evidence="1">MA461A</strain>
    </source>
</reference>
<dbReference type="Proteomes" id="UP000789920">
    <property type="component" value="Unassembled WGS sequence"/>
</dbReference>
<protein>
    <submittedName>
        <fullName evidence="1">21353_t:CDS:1</fullName>
    </submittedName>
</protein>
<feature type="non-terminal residue" evidence="1">
    <location>
        <position position="61"/>
    </location>
</feature>
<keyword evidence="2" id="KW-1185">Reference proteome</keyword>
<feature type="non-terminal residue" evidence="1">
    <location>
        <position position="1"/>
    </location>
</feature>
<accession>A0ACA9S2Z0</accession>
<gene>
    <name evidence="1" type="ORF">RPERSI_LOCUS26063</name>
</gene>